<dbReference type="RefSeq" id="WP_070116583.1">
    <property type="nucleotide sequence ID" value="NZ_MASR01000001.1"/>
</dbReference>
<dbReference type="Proteomes" id="UP000175669">
    <property type="component" value="Unassembled WGS sequence"/>
</dbReference>
<evidence type="ECO:0000313" key="3">
    <source>
        <dbReference type="Proteomes" id="UP000175669"/>
    </source>
</evidence>
<dbReference type="STRING" id="1524254.PHACT_07345"/>
<dbReference type="EMBL" id="MASR01000001">
    <property type="protein sequence ID" value="OFE12974.1"/>
    <property type="molecule type" value="Genomic_DNA"/>
</dbReference>
<dbReference type="InterPro" id="IPR011051">
    <property type="entry name" value="RmlC_Cupin_sf"/>
</dbReference>
<reference evidence="3" key="1">
    <citation type="submission" date="2016-07" db="EMBL/GenBank/DDBJ databases">
        <authorList>
            <person name="Florea S."/>
            <person name="Webb J.S."/>
            <person name="Jaromczyk J."/>
            <person name="Schardl C.L."/>
        </authorList>
    </citation>
    <scope>NUCLEOTIDE SEQUENCE [LARGE SCALE GENOMIC DNA]</scope>
    <source>
        <strain evidence="3">KCTC 42131</strain>
    </source>
</reference>
<feature type="signal peptide" evidence="1">
    <location>
        <begin position="1"/>
        <end position="25"/>
    </location>
</feature>
<accession>A0A1E8CKP2</accession>
<organism evidence="2 3">
    <name type="scientific">Pseudohongiella acticola</name>
    <dbReference type="NCBI Taxonomy" id="1524254"/>
    <lineage>
        <taxon>Bacteria</taxon>
        <taxon>Pseudomonadati</taxon>
        <taxon>Pseudomonadota</taxon>
        <taxon>Gammaproteobacteria</taxon>
        <taxon>Pseudomonadales</taxon>
        <taxon>Pseudohongiellaceae</taxon>
        <taxon>Pseudohongiella</taxon>
    </lineage>
</organism>
<dbReference type="SUPFAM" id="SSF51182">
    <property type="entry name" value="RmlC-like cupins"/>
    <property type="match status" value="1"/>
</dbReference>
<evidence type="ECO:0008006" key="4">
    <source>
        <dbReference type="Google" id="ProtNLM"/>
    </source>
</evidence>
<proteinExistence type="predicted"/>
<name>A0A1E8CKP2_9GAMM</name>
<sequence>MRVFIKKSMFATAFCTALLGMDVHAQPETLTEGAPEDFAGLTDPVRVVPIVQEPRHRTVHRLETDAGADVRLLDVQINPGDMTLPHTHDAAILYTFISNGEGPLNGRLSSVTRYIDEQYTHRVSNPGPGLFRIIALTSYAEPVTDAESAADLPTGLAQAPDINNGWFRAWRLTLPPGATTDMIQHQHPAFVVQASAGEIQLLRSDGITAELQAAGHWSALTEGQHFTLVNRSEQAVVLVIKEARVTLGD</sequence>
<comment type="caution">
    <text evidence="2">The sequence shown here is derived from an EMBL/GenBank/DDBJ whole genome shotgun (WGS) entry which is preliminary data.</text>
</comment>
<dbReference type="OrthoDB" id="7060081at2"/>
<dbReference type="AlphaFoldDB" id="A0A1E8CKP2"/>
<gene>
    <name evidence="2" type="ORF">PHACT_07345</name>
</gene>
<protein>
    <recommendedName>
        <fullName evidence="4">Cupin 2 conserved barrel domain-containing protein</fullName>
    </recommendedName>
</protein>
<keyword evidence="1" id="KW-0732">Signal</keyword>
<dbReference type="InterPro" id="IPR014710">
    <property type="entry name" value="RmlC-like_jellyroll"/>
</dbReference>
<keyword evidence="3" id="KW-1185">Reference proteome</keyword>
<feature type="chain" id="PRO_5009212222" description="Cupin 2 conserved barrel domain-containing protein" evidence="1">
    <location>
        <begin position="26"/>
        <end position="249"/>
    </location>
</feature>
<evidence type="ECO:0000313" key="2">
    <source>
        <dbReference type="EMBL" id="OFE12974.1"/>
    </source>
</evidence>
<evidence type="ECO:0000256" key="1">
    <source>
        <dbReference type="SAM" id="SignalP"/>
    </source>
</evidence>
<dbReference type="Gene3D" id="2.60.120.10">
    <property type="entry name" value="Jelly Rolls"/>
    <property type="match status" value="2"/>
</dbReference>